<accession>A0ABQ9ZRA0</accession>
<name>A0ABQ9ZRA0_9CRUS</name>
<evidence type="ECO:0000313" key="3">
    <source>
        <dbReference type="EMBL" id="KAK4015455.1"/>
    </source>
</evidence>
<feature type="transmembrane region" description="Helical" evidence="2">
    <location>
        <begin position="216"/>
        <end position="235"/>
    </location>
</feature>
<feature type="region of interest" description="Disordered" evidence="1">
    <location>
        <begin position="171"/>
        <end position="190"/>
    </location>
</feature>
<keyword evidence="2" id="KW-0812">Transmembrane</keyword>
<reference evidence="3 4" key="1">
    <citation type="journal article" date="2023" name="Nucleic Acids Res.">
        <title>The hologenome of Daphnia magna reveals possible DNA methylation and microbiome-mediated evolution of the host genome.</title>
        <authorList>
            <person name="Chaturvedi A."/>
            <person name="Li X."/>
            <person name="Dhandapani V."/>
            <person name="Marshall H."/>
            <person name="Kissane S."/>
            <person name="Cuenca-Cambronero M."/>
            <person name="Asole G."/>
            <person name="Calvet F."/>
            <person name="Ruiz-Romero M."/>
            <person name="Marangio P."/>
            <person name="Guigo R."/>
            <person name="Rago D."/>
            <person name="Mirbahai L."/>
            <person name="Eastwood N."/>
            <person name="Colbourne J.K."/>
            <person name="Zhou J."/>
            <person name="Mallon E."/>
            <person name="Orsini L."/>
        </authorList>
    </citation>
    <scope>NUCLEOTIDE SEQUENCE [LARGE SCALE GENOMIC DNA]</scope>
    <source>
        <strain evidence="3">LRV0_1</strain>
    </source>
</reference>
<keyword evidence="2" id="KW-0472">Membrane</keyword>
<dbReference type="Proteomes" id="UP001234178">
    <property type="component" value="Unassembled WGS sequence"/>
</dbReference>
<dbReference type="SUPFAM" id="SSF57716">
    <property type="entry name" value="Glucocorticoid receptor-like (DNA-binding domain)"/>
    <property type="match status" value="1"/>
</dbReference>
<evidence type="ECO:0000256" key="2">
    <source>
        <dbReference type="SAM" id="Phobius"/>
    </source>
</evidence>
<evidence type="ECO:0000256" key="1">
    <source>
        <dbReference type="SAM" id="MobiDB-lite"/>
    </source>
</evidence>
<keyword evidence="4" id="KW-1185">Reference proteome</keyword>
<protein>
    <submittedName>
        <fullName evidence="3">Uncharacterized protein</fullName>
    </submittedName>
</protein>
<dbReference type="EMBL" id="JAOYFB010000005">
    <property type="protein sequence ID" value="KAK4015455.1"/>
    <property type="molecule type" value="Genomic_DNA"/>
</dbReference>
<organism evidence="3 4">
    <name type="scientific">Daphnia magna</name>
    <dbReference type="NCBI Taxonomy" id="35525"/>
    <lineage>
        <taxon>Eukaryota</taxon>
        <taxon>Metazoa</taxon>
        <taxon>Ecdysozoa</taxon>
        <taxon>Arthropoda</taxon>
        <taxon>Crustacea</taxon>
        <taxon>Branchiopoda</taxon>
        <taxon>Diplostraca</taxon>
        <taxon>Cladocera</taxon>
        <taxon>Anomopoda</taxon>
        <taxon>Daphniidae</taxon>
        <taxon>Daphnia</taxon>
    </lineage>
</organism>
<evidence type="ECO:0000313" key="4">
    <source>
        <dbReference type="Proteomes" id="UP001234178"/>
    </source>
</evidence>
<keyword evidence="2" id="KW-1133">Transmembrane helix</keyword>
<gene>
    <name evidence="3" type="ORF">OUZ56_030433</name>
</gene>
<proteinExistence type="predicted"/>
<sequence>MIIFPSNCHLRVRRKLVRCSIAISIKKAESTEGPRGKIPQVGIQPWQLSIRSWSILAELETKKLYCTASRVEWLRMNICNKQECMPFRVTSSLKSLTAKYKWGVHKLPLINPGDSLPPPYIIFITRWLPWDSSQLLAYFCSFFSIPPSAPGCVASKFTLQQLDPPLHAASRKKGKADSRFPVPSPTSTSLTQFTSKERNIDGNVEFAVNVNDAVTFPFGTACPIAFALCWLILAFKTWTMRFFVGLSKTTSLQSFTMCCIVKGCTRSRLTNNDARFYSIPKVRNAETELLVERRALLLKRVNIKEKQLLVSGKVCDKHLILGKPSYERDISNPDWAPTLLLENNEQLSANRCQRRYIHSQARALLDISARFARKGTICFEEPEQQIEIDSRHDD</sequence>
<comment type="caution">
    <text evidence="3">The sequence shown here is derived from an EMBL/GenBank/DDBJ whole genome shotgun (WGS) entry which is preliminary data.</text>
</comment>